<dbReference type="EMBL" id="JAAMRR010001538">
    <property type="protein sequence ID" value="NGX99286.1"/>
    <property type="molecule type" value="Genomic_DNA"/>
</dbReference>
<evidence type="ECO:0000313" key="4">
    <source>
        <dbReference type="Proteomes" id="UP000480266"/>
    </source>
</evidence>
<keyword evidence="4" id="KW-1185">Reference proteome</keyword>
<dbReference type="InterPro" id="IPR036162">
    <property type="entry name" value="Resolvase-like_N_sf"/>
</dbReference>
<organism evidence="3 4">
    <name type="scientific">Candidatus Afipia apatlaquensis</name>
    <dbReference type="NCBI Taxonomy" id="2712852"/>
    <lineage>
        <taxon>Bacteria</taxon>
        <taxon>Pseudomonadati</taxon>
        <taxon>Pseudomonadota</taxon>
        <taxon>Alphaproteobacteria</taxon>
        <taxon>Hyphomicrobiales</taxon>
        <taxon>Nitrobacteraceae</taxon>
        <taxon>Afipia</taxon>
    </lineage>
</organism>
<evidence type="ECO:0000256" key="1">
    <source>
        <dbReference type="SAM" id="MobiDB-lite"/>
    </source>
</evidence>
<gene>
    <name evidence="3" type="ORF">G4V63_30035</name>
</gene>
<reference evidence="3" key="1">
    <citation type="submission" date="2020-02" db="EMBL/GenBank/DDBJ databases">
        <title>Draft genome sequence of Candidatus Afipia apatlaquensis IBT-C3, a potential strain for decolorization of textile dyes.</title>
        <authorList>
            <person name="Sanchez-Reyes A."/>
            <person name="Breton-Deval L."/>
            <person name="Mangelson H."/>
            <person name="Sanchez-Flores A."/>
        </authorList>
    </citation>
    <scope>NUCLEOTIDE SEQUENCE [LARGE SCALE GENOMIC DNA]</scope>
    <source>
        <strain evidence="3">IBT-C3</strain>
    </source>
</reference>
<feature type="compositionally biased region" description="Polar residues" evidence="1">
    <location>
        <begin position="168"/>
        <end position="177"/>
    </location>
</feature>
<comment type="caution">
    <text evidence="3">The sequence shown here is derived from an EMBL/GenBank/DDBJ whole genome shotgun (WGS) entry which is preliminary data.</text>
</comment>
<dbReference type="GO" id="GO:0003677">
    <property type="term" value="F:DNA binding"/>
    <property type="evidence" value="ECO:0007669"/>
    <property type="project" value="InterPro"/>
</dbReference>
<dbReference type="Proteomes" id="UP000480266">
    <property type="component" value="Unassembled WGS sequence"/>
</dbReference>
<feature type="domain" description="Resolvase/invertase-type recombinase catalytic" evidence="2">
    <location>
        <begin position="3"/>
        <end position="76"/>
    </location>
</feature>
<sequence>MKVIAYYRVRPNEPAHSDIALQEQREAVKTWIEGHQAAVQTEYVEPETDGFSRPQLRQAMEDCKQAGATLLIARTEAIGSGAEFSPRISSIPVAFAPEPSRERGYVSVTPEKAPPDLTLYFPDFRSLKTMPVYLCNGTDAAIRTITVRTIGLTSRFTTPNPTIADESGSASEQPLSTTPTAFSIDRLEARSATVIDRYDPTFDNDFVTAFEITFLDQQEQTQRLTAFLNAAPLSSAYIALKT</sequence>
<feature type="region of interest" description="Disordered" evidence="1">
    <location>
        <begin position="158"/>
        <end position="177"/>
    </location>
</feature>
<proteinExistence type="predicted"/>
<dbReference type="AlphaFoldDB" id="A0A7C9VK69"/>
<dbReference type="SUPFAM" id="SSF53041">
    <property type="entry name" value="Resolvase-like"/>
    <property type="match status" value="1"/>
</dbReference>
<accession>A0A7C9VK69</accession>
<dbReference type="Pfam" id="PF00239">
    <property type="entry name" value="Resolvase"/>
    <property type="match status" value="1"/>
</dbReference>
<dbReference type="Gene3D" id="3.40.50.1390">
    <property type="entry name" value="Resolvase, N-terminal catalytic domain"/>
    <property type="match status" value="1"/>
</dbReference>
<dbReference type="GO" id="GO:0000150">
    <property type="term" value="F:DNA strand exchange activity"/>
    <property type="evidence" value="ECO:0007669"/>
    <property type="project" value="InterPro"/>
</dbReference>
<evidence type="ECO:0000259" key="2">
    <source>
        <dbReference type="Pfam" id="PF00239"/>
    </source>
</evidence>
<name>A0A7C9VK69_9BRAD</name>
<evidence type="ECO:0000313" key="3">
    <source>
        <dbReference type="EMBL" id="NGX99286.1"/>
    </source>
</evidence>
<dbReference type="InterPro" id="IPR006119">
    <property type="entry name" value="Resolv_N"/>
</dbReference>
<protein>
    <submittedName>
        <fullName evidence="3">Recombinase family protein</fullName>
    </submittedName>
</protein>